<dbReference type="AlphaFoldDB" id="A0A4V6Q5E5"/>
<protein>
    <recommendedName>
        <fullName evidence="6 10">UDP-glucose 4-epimerase</fullName>
        <ecNumber evidence="5 10">5.1.3.2</ecNumber>
    </recommendedName>
</protein>
<dbReference type="Gene3D" id="3.40.50.720">
    <property type="entry name" value="NAD(P)-binding Rossmann-like Domain"/>
    <property type="match status" value="1"/>
</dbReference>
<evidence type="ECO:0000256" key="4">
    <source>
        <dbReference type="ARBA" id="ARBA00007637"/>
    </source>
</evidence>
<evidence type="ECO:0000256" key="3">
    <source>
        <dbReference type="ARBA" id="ARBA00004947"/>
    </source>
</evidence>
<dbReference type="PANTHER" id="PTHR43725:SF53">
    <property type="entry name" value="UDP-ARABINOSE 4-EPIMERASE 1"/>
    <property type="match status" value="1"/>
</dbReference>
<evidence type="ECO:0000256" key="1">
    <source>
        <dbReference type="ARBA" id="ARBA00000083"/>
    </source>
</evidence>
<comment type="similarity">
    <text evidence="4 10">Belongs to the NAD(P)-dependent epimerase/dehydratase family.</text>
</comment>
<evidence type="ECO:0000256" key="6">
    <source>
        <dbReference type="ARBA" id="ARBA00018569"/>
    </source>
</evidence>
<keyword evidence="9 10" id="KW-0119">Carbohydrate metabolism</keyword>
<evidence type="ECO:0000313" key="13">
    <source>
        <dbReference type="Proteomes" id="UP000295662"/>
    </source>
</evidence>
<dbReference type="EMBL" id="SOCA01000003">
    <property type="protein sequence ID" value="TDU71323.1"/>
    <property type="molecule type" value="Genomic_DNA"/>
</dbReference>
<dbReference type="GO" id="GO:0006012">
    <property type="term" value="P:galactose metabolic process"/>
    <property type="evidence" value="ECO:0007669"/>
    <property type="project" value="UniProtKB-UniPathway"/>
</dbReference>
<comment type="catalytic activity">
    <reaction evidence="1 10">
        <text>UDP-alpha-D-glucose = UDP-alpha-D-galactose</text>
        <dbReference type="Rhea" id="RHEA:22168"/>
        <dbReference type="ChEBI" id="CHEBI:58885"/>
        <dbReference type="ChEBI" id="CHEBI:66914"/>
        <dbReference type="EC" id="5.1.3.2"/>
    </reaction>
</comment>
<dbReference type="NCBIfam" id="TIGR01179">
    <property type="entry name" value="galE"/>
    <property type="match status" value="1"/>
</dbReference>
<evidence type="ECO:0000256" key="2">
    <source>
        <dbReference type="ARBA" id="ARBA00001911"/>
    </source>
</evidence>
<dbReference type="InterPro" id="IPR005886">
    <property type="entry name" value="UDP_G4E"/>
</dbReference>
<evidence type="ECO:0000256" key="7">
    <source>
        <dbReference type="ARBA" id="ARBA00023027"/>
    </source>
</evidence>
<dbReference type="GO" id="GO:0003978">
    <property type="term" value="F:UDP-glucose 4-epimerase activity"/>
    <property type="evidence" value="ECO:0007669"/>
    <property type="project" value="UniProtKB-UniRule"/>
</dbReference>
<evidence type="ECO:0000256" key="8">
    <source>
        <dbReference type="ARBA" id="ARBA00023235"/>
    </source>
</evidence>
<comment type="pathway">
    <text evidence="3 10">Carbohydrate metabolism; galactose metabolism.</text>
</comment>
<comment type="cofactor">
    <cofactor evidence="2 10">
        <name>NAD(+)</name>
        <dbReference type="ChEBI" id="CHEBI:57540"/>
    </cofactor>
</comment>
<dbReference type="Gene3D" id="3.90.25.10">
    <property type="entry name" value="UDP-galactose 4-epimerase, domain 1"/>
    <property type="match status" value="1"/>
</dbReference>
<dbReference type="UniPathway" id="UPA00214"/>
<feature type="domain" description="NAD-dependent epimerase/dehydratase" evidence="11">
    <location>
        <begin position="8"/>
        <end position="257"/>
    </location>
</feature>
<keyword evidence="8 10" id="KW-0413">Isomerase</keyword>
<gene>
    <name evidence="12" type="ORF">EI77_02446</name>
</gene>
<sequence length="335" mass="36761">MASKGTLLVTGGAGYIGSHTVRHLLALGEKIVVLDNLVFGHREALPMDKVTFVHGDMSDAALLEDLFTDHQPEAVLHFAAYAYVGESVTDPLKYYRNNLAAPLVLLETMQRHNCKHFIFSSTCATYGNPVYVPMDEDHPQAPVNPYGASKWMLERVLKDCDHAWGLKAVFLRYFNASGCDPAGEIGEDHDPETHLIPRILMAATGEIENITVFGTDYPTPDGTCIRDYIHVNDLASAHALALDYLRAGGLTTPVNLGTGRGFSVNEIIKTAEAVTGKSIPVLYGPRRAGDPPELICQPAKAKAVLGWEALHKDPQEHIESAWKWMTGPRQGRYTE</sequence>
<dbReference type="PANTHER" id="PTHR43725">
    <property type="entry name" value="UDP-GLUCOSE 4-EPIMERASE"/>
    <property type="match status" value="1"/>
</dbReference>
<evidence type="ECO:0000313" key="12">
    <source>
        <dbReference type="EMBL" id="TDU71323.1"/>
    </source>
</evidence>
<dbReference type="EC" id="5.1.3.2" evidence="5 10"/>
<keyword evidence="7 10" id="KW-0520">NAD</keyword>
<accession>A0A4V6Q5E5</accession>
<dbReference type="Pfam" id="PF01370">
    <property type="entry name" value="Epimerase"/>
    <property type="match status" value="1"/>
</dbReference>
<evidence type="ECO:0000256" key="9">
    <source>
        <dbReference type="ARBA" id="ARBA00023277"/>
    </source>
</evidence>
<reference evidence="12 13" key="1">
    <citation type="submission" date="2019-03" db="EMBL/GenBank/DDBJ databases">
        <title>Genomic Encyclopedia of Archaeal and Bacterial Type Strains, Phase II (KMG-II): from individual species to whole genera.</title>
        <authorList>
            <person name="Goeker M."/>
        </authorList>
    </citation>
    <scope>NUCLEOTIDE SEQUENCE [LARGE SCALE GENOMIC DNA]</scope>
    <source>
        <strain evidence="12 13">ATCC 25309</strain>
    </source>
</reference>
<dbReference type="OrthoDB" id="9811743at2"/>
<evidence type="ECO:0000256" key="5">
    <source>
        <dbReference type="ARBA" id="ARBA00013189"/>
    </source>
</evidence>
<dbReference type="Proteomes" id="UP000295662">
    <property type="component" value="Unassembled WGS sequence"/>
</dbReference>
<proteinExistence type="inferred from homology"/>
<dbReference type="InterPro" id="IPR036291">
    <property type="entry name" value="NAD(P)-bd_dom_sf"/>
</dbReference>
<comment type="subunit">
    <text evidence="10">Homodimer.</text>
</comment>
<dbReference type="InterPro" id="IPR001509">
    <property type="entry name" value="Epimerase_deHydtase"/>
</dbReference>
<keyword evidence="13" id="KW-1185">Reference proteome</keyword>
<comment type="caution">
    <text evidence="12">The sequence shown here is derived from an EMBL/GenBank/DDBJ whole genome shotgun (WGS) entry which is preliminary data.</text>
</comment>
<name>A0A4V6Q5E5_9BACT</name>
<dbReference type="CDD" id="cd05247">
    <property type="entry name" value="UDP_G4E_1_SDR_e"/>
    <property type="match status" value="1"/>
</dbReference>
<evidence type="ECO:0000256" key="10">
    <source>
        <dbReference type="RuleBase" id="RU366046"/>
    </source>
</evidence>
<organism evidence="12 13">
    <name type="scientific">Prosthecobacter fusiformis</name>
    <dbReference type="NCBI Taxonomy" id="48464"/>
    <lineage>
        <taxon>Bacteria</taxon>
        <taxon>Pseudomonadati</taxon>
        <taxon>Verrucomicrobiota</taxon>
        <taxon>Verrucomicrobiia</taxon>
        <taxon>Verrucomicrobiales</taxon>
        <taxon>Verrucomicrobiaceae</taxon>
        <taxon>Prosthecobacter</taxon>
    </lineage>
</organism>
<dbReference type="RefSeq" id="WP_133795487.1">
    <property type="nucleotide sequence ID" value="NZ_SOCA01000003.1"/>
</dbReference>
<evidence type="ECO:0000259" key="11">
    <source>
        <dbReference type="Pfam" id="PF01370"/>
    </source>
</evidence>
<dbReference type="SUPFAM" id="SSF51735">
    <property type="entry name" value="NAD(P)-binding Rossmann-fold domains"/>
    <property type="match status" value="1"/>
</dbReference>